<dbReference type="PROSITE" id="PS50977">
    <property type="entry name" value="HTH_TETR_2"/>
    <property type="match status" value="1"/>
</dbReference>
<dbReference type="InterPro" id="IPR036271">
    <property type="entry name" value="Tet_transcr_reg_TetR-rel_C_sf"/>
</dbReference>
<dbReference type="PANTHER" id="PTHR30055">
    <property type="entry name" value="HTH-TYPE TRANSCRIPTIONAL REGULATOR RUTR"/>
    <property type="match status" value="1"/>
</dbReference>
<dbReference type="InterPro" id="IPR009057">
    <property type="entry name" value="Homeodomain-like_sf"/>
</dbReference>
<dbReference type="InterPro" id="IPR001647">
    <property type="entry name" value="HTH_TetR"/>
</dbReference>
<protein>
    <submittedName>
        <fullName evidence="7">Putative cytoplasmic protein</fullName>
    </submittedName>
</protein>
<evidence type="ECO:0000259" key="6">
    <source>
        <dbReference type="PROSITE" id="PS50977"/>
    </source>
</evidence>
<gene>
    <name evidence="7" type="primary">ybiH</name>
</gene>
<evidence type="ECO:0000256" key="5">
    <source>
        <dbReference type="SAM" id="MobiDB-lite"/>
    </source>
</evidence>
<evidence type="ECO:0000256" key="3">
    <source>
        <dbReference type="ARBA" id="ARBA00023163"/>
    </source>
</evidence>
<keyword evidence="1" id="KW-0805">Transcription regulation</keyword>
<dbReference type="SUPFAM" id="SSF48498">
    <property type="entry name" value="Tetracyclin repressor-like, C-terminal domain"/>
    <property type="match status" value="1"/>
</dbReference>
<feature type="region of interest" description="Disordered" evidence="5">
    <location>
        <begin position="82"/>
        <end position="112"/>
    </location>
</feature>
<reference evidence="7" key="1">
    <citation type="journal article" date="2010" name="Environ. Microbiol.">
        <title>Coevolution of antibiotic production and counter-resistance in soil bacteria.</title>
        <authorList>
            <person name="Laskaris P."/>
            <person name="Tolba S."/>
            <person name="Calvo-Bado L."/>
            <person name="Wellington L."/>
        </authorList>
    </citation>
    <scope>NUCLEOTIDE SEQUENCE</scope>
    <source>
        <strain evidence="7">CR50</strain>
    </source>
</reference>
<keyword evidence="2 4" id="KW-0238">DNA-binding</keyword>
<dbReference type="Gene3D" id="1.10.10.60">
    <property type="entry name" value="Homeodomain-like"/>
    <property type="match status" value="1"/>
</dbReference>
<feature type="domain" description="HTH tetR-type" evidence="6">
    <location>
        <begin position="111"/>
        <end position="171"/>
    </location>
</feature>
<proteinExistence type="predicted"/>
<dbReference type="InterPro" id="IPR050109">
    <property type="entry name" value="HTH-type_TetR-like_transc_reg"/>
</dbReference>
<dbReference type="PRINTS" id="PR00455">
    <property type="entry name" value="HTHTETR"/>
</dbReference>
<dbReference type="GO" id="GO:0003700">
    <property type="term" value="F:DNA-binding transcription factor activity"/>
    <property type="evidence" value="ECO:0007669"/>
    <property type="project" value="TreeGrafter"/>
</dbReference>
<dbReference type="InterPro" id="IPR041678">
    <property type="entry name" value="TetR_C_16"/>
</dbReference>
<dbReference type="GO" id="GO:0000976">
    <property type="term" value="F:transcription cis-regulatory region binding"/>
    <property type="evidence" value="ECO:0007669"/>
    <property type="project" value="TreeGrafter"/>
</dbReference>
<evidence type="ECO:0000256" key="4">
    <source>
        <dbReference type="PROSITE-ProRule" id="PRU00335"/>
    </source>
</evidence>
<evidence type="ECO:0000256" key="1">
    <source>
        <dbReference type="ARBA" id="ARBA00023015"/>
    </source>
</evidence>
<dbReference type="Pfam" id="PF00440">
    <property type="entry name" value="TetR_N"/>
    <property type="match status" value="1"/>
</dbReference>
<feature type="DNA-binding region" description="H-T-H motif" evidence="4">
    <location>
        <begin position="134"/>
        <end position="153"/>
    </location>
</feature>
<organism evidence="7">
    <name type="scientific">Streptomyces platensis</name>
    <dbReference type="NCBI Taxonomy" id="58346"/>
    <lineage>
        <taxon>Bacteria</taxon>
        <taxon>Bacillati</taxon>
        <taxon>Actinomycetota</taxon>
        <taxon>Actinomycetes</taxon>
        <taxon>Kitasatosporales</taxon>
        <taxon>Streptomycetaceae</taxon>
        <taxon>Streptomyces</taxon>
    </lineage>
</organism>
<dbReference type="EMBL" id="GU384160">
    <property type="protein sequence ID" value="ADC52810.1"/>
    <property type="molecule type" value="Genomic_DNA"/>
</dbReference>
<sequence>MTDSPNRCLSLRPLGLHRPECSSGGSRPSPCNSIGSSLCGAFRSAVSRYSALPGGACSIRTGTGKEADLTCADAVTNAPGQAVHAPGQAAQRKVGPGGPAEDAALPERKGERTRRRILTAARRKFAEVGYERATIRAIATEADVDKSSVIQYFGSKQDLFREAVHWQIPHDELTTSDPGQTVENRLRSMLDTWAADPDSPMAVLLRTSMTSDEAAELLRRHLTVQVTDHIAATIDAPDARLRAALFSAIMMGLAAQRHLLHLPDLAEADVEDIVRIATPLLRSLIAPEM</sequence>
<dbReference type="Gene3D" id="1.10.357.10">
    <property type="entry name" value="Tetracycline Repressor, domain 2"/>
    <property type="match status" value="1"/>
</dbReference>
<dbReference type="Pfam" id="PF17920">
    <property type="entry name" value="TetR_C_16"/>
    <property type="match status" value="1"/>
</dbReference>
<dbReference type="PANTHER" id="PTHR30055:SF234">
    <property type="entry name" value="HTH-TYPE TRANSCRIPTIONAL REGULATOR BETI"/>
    <property type="match status" value="1"/>
</dbReference>
<keyword evidence="3" id="KW-0804">Transcription</keyword>
<evidence type="ECO:0000256" key="2">
    <source>
        <dbReference type="ARBA" id="ARBA00023125"/>
    </source>
</evidence>
<name>D3Y146_STRPT</name>
<accession>D3Y146</accession>
<evidence type="ECO:0000313" key="7">
    <source>
        <dbReference type="EMBL" id="ADC52810.1"/>
    </source>
</evidence>
<dbReference type="SUPFAM" id="SSF46689">
    <property type="entry name" value="Homeodomain-like"/>
    <property type="match status" value="1"/>
</dbReference>
<dbReference type="AlphaFoldDB" id="D3Y146"/>